<name>A0A915IR99_ROMCU</name>
<accession>A0A915IR99</accession>
<keyword evidence="2" id="KW-1185">Reference proteome</keyword>
<feature type="compositionally biased region" description="Polar residues" evidence="1">
    <location>
        <begin position="36"/>
        <end position="56"/>
    </location>
</feature>
<feature type="compositionally biased region" description="Polar residues" evidence="1">
    <location>
        <begin position="17"/>
        <end position="26"/>
    </location>
</feature>
<dbReference type="InterPro" id="IPR012337">
    <property type="entry name" value="RNaseH-like_sf"/>
</dbReference>
<protein>
    <submittedName>
        <fullName evidence="3">Integrase catalytic domain-containing protein</fullName>
    </submittedName>
</protein>
<evidence type="ECO:0000313" key="3">
    <source>
        <dbReference type="WBParaSite" id="nRc.2.0.1.t16390-RA"/>
    </source>
</evidence>
<dbReference type="WBParaSite" id="nRc.2.0.1.t16390-RA">
    <property type="protein sequence ID" value="nRc.2.0.1.t16390-RA"/>
    <property type="gene ID" value="nRc.2.0.1.g16390"/>
</dbReference>
<reference evidence="3" key="1">
    <citation type="submission" date="2022-11" db="UniProtKB">
        <authorList>
            <consortium name="WormBaseParasite"/>
        </authorList>
    </citation>
    <scope>IDENTIFICATION</scope>
</reference>
<proteinExistence type="predicted"/>
<dbReference type="SUPFAM" id="SSF53098">
    <property type="entry name" value="Ribonuclease H-like"/>
    <property type="match status" value="1"/>
</dbReference>
<organism evidence="2 3">
    <name type="scientific">Romanomermis culicivorax</name>
    <name type="common">Nematode worm</name>
    <dbReference type="NCBI Taxonomy" id="13658"/>
    <lineage>
        <taxon>Eukaryota</taxon>
        <taxon>Metazoa</taxon>
        <taxon>Ecdysozoa</taxon>
        <taxon>Nematoda</taxon>
        <taxon>Enoplea</taxon>
        <taxon>Dorylaimia</taxon>
        <taxon>Mermithida</taxon>
        <taxon>Mermithoidea</taxon>
        <taxon>Mermithidae</taxon>
        <taxon>Romanomermis</taxon>
    </lineage>
</organism>
<dbReference type="Gene3D" id="3.30.420.10">
    <property type="entry name" value="Ribonuclease H-like superfamily/Ribonuclease H"/>
    <property type="match status" value="1"/>
</dbReference>
<dbReference type="GO" id="GO:0003676">
    <property type="term" value="F:nucleic acid binding"/>
    <property type="evidence" value="ECO:0007669"/>
    <property type="project" value="InterPro"/>
</dbReference>
<evidence type="ECO:0000256" key="1">
    <source>
        <dbReference type="SAM" id="MobiDB-lite"/>
    </source>
</evidence>
<dbReference type="Proteomes" id="UP000887565">
    <property type="component" value="Unplaced"/>
</dbReference>
<dbReference type="AlphaFoldDB" id="A0A915IR99"/>
<dbReference type="InterPro" id="IPR036397">
    <property type="entry name" value="RNaseH_sf"/>
</dbReference>
<sequence length="158" mass="17993">MEVDRDINAITRAMTKKTISQPTLSDSIPLAADNGAASSPSHNNRIPPGSETSTSRGSHRRKNHRHPPNQQCCKTSFSFLHRRWTSVSPGQGYQTIPKVKTTAYHPRCNEMVERFNQMLIAQLKKYTADDPDNWELYLPYAVFAYNAMRLQTAHHLQL</sequence>
<evidence type="ECO:0000313" key="2">
    <source>
        <dbReference type="Proteomes" id="UP000887565"/>
    </source>
</evidence>
<feature type="region of interest" description="Disordered" evidence="1">
    <location>
        <begin position="17"/>
        <end position="71"/>
    </location>
</feature>
<feature type="compositionally biased region" description="Basic residues" evidence="1">
    <location>
        <begin position="57"/>
        <end position="67"/>
    </location>
</feature>